<name>A0AAV2NCP1_9HYME</name>
<evidence type="ECO:0000256" key="4">
    <source>
        <dbReference type="ARBA" id="ARBA00010617"/>
    </source>
</evidence>
<evidence type="ECO:0000256" key="14">
    <source>
        <dbReference type="RuleBase" id="RU000461"/>
    </source>
</evidence>
<dbReference type="Pfam" id="PF00067">
    <property type="entry name" value="p450"/>
    <property type="match status" value="1"/>
</dbReference>
<comment type="subcellular location">
    <subcellularLocation>
        <location evidence="3">Endoplasmic reticulum membrane</location>
        <topology evidence="3">Peripheral membrane protein</topology>
    </subcellularLocation>
    <subcellularLocation>
        <location evidence="2">Microsome membrane</location>
        <topology evidence="2">Peripheral membrane protein</topology>
    </subcellularLocation>
</comment>
<dbReference type="GO" id="GO:0004497">
    <property type="term" value="F:monooxygenase activity"/>
    <property type="evidence" value="ECO:0007669"/>
    <property type="project" value="UniProtKB-KW"/>
</dbReference>
<dbReference type="PRINTS" id="PR00385">
    <property type="entry name" value="P450"/>
</dbReference>
<dbReference type="InterPro" id="IPR002401">
    <property type="entry name" value="Cyt_P450_E_grp-I"/>
</dbReference>
<accession>A0AAV2NCP1</accession>
<dbReference type="SUPFAM" id="SSF48264">
    <property type="entry name" value="Cytochrome P450"/>
    <property type="match status" value="1"/>
</dbReference>
<evidence type="ECO:0000256" key="13">
    <source>
        <dbReference type="PIRSR" id="PIRSR602401-1"/>
    </source>
</evidence>
<evidence type="ECO:0000256" key="12">
    <source>
        <dbReference type="ARBA" id="ARBA00023136"/>
    </source>
</evidence>
<keyword evidence="8" id="KW-0492">Microsome</keyword>
<evidence type="ECO:0000256" key="1">
    <source>
        <dbReference type="ARBA" id="ARBA00001971"/>
    </source>
</evidence>
<dbReference type="AlphaFoldDB" id="A0AAV2NCP1"/>
<dbReference type="InterPro" id="IPR017972">
    <property type="entry name" value="Cyt_P450_CS"/>
</dbReference>
<dbReference type="PROSITE" id="PS00086">
    <property type="entry name" value="CYTOCHROME_P450"/>
    <property type="match status" value="1"/>
</dbReference>
<evidence type="ECO:0000256" key="11">
    <source>
        <dbReference type="ARBA" id="ARBA00023033"/>
    </source>
</evidence>
<protein>
    <recommendedName>
        <fullName evidence="17">Cytochrome P450</fullName>
    </recommendedName>
</protein>
<evidence type="ECO:0000256" key="7">
    <source>
        <dbReference type="ARBA" id="ARBA00022824"/>
    </source>
</evidence>
<dbReference type="GO" id="GO:0005506">
    <property type="term" value="F:iron ion binding"/>
    <property type="evidence" value="ECO:0007669"/>
    <property type="project" value="InterPro"/>
</dbReference>
<evidence type="ECO:0000256" key="10">
    <source>
        <dbReference type="ARBA" id="ARBA00023004"/>
    </source>
</evidence>
<dbReference type="Gene3D" id="1.10.630.10">
    <property type="entry name" value="Cytochrome P450"/>
    <property type="match status" value="1"/>
</dbReference>
<dbReference type="CDD" id="cd11056">
    <property type="entry name" value="CYP6-like"/>
    <property type="match status" value="1"/>
</dbReference>
<keyword evidence="5 13" id="KW-0349">Heme</keyword>
<evidence type="ECO:0000256" key="5">
    <source>
        <dbReference type="ARBA" id="ARBA00022617"/>
    </source>
</evidence>
<sequence length="296" mass="34513">MGRLIFTPTWGNNLRYRCVKFLPQIFCNLLSYIVPKTEVTKFFTRFVVETMDYRDANNIVRHDFIDTLRELKKHPEKLGDIDLTDSLIAAQAFIFFAAGFETSSSTMSNALYELALNQEIQDKLREEINDEYIRHNGNFTYENIKKMNYMDKIFKETLRKYPPVPQLGRKTTSSYTFAGTKVNIPKGQDIWIPVYAIQRDPDIYPKPDVFDPERFTDEVVQTRHPMFYLPFGDGPRNCIGARLAVHQTKVGLIKILRHYKVETCEKTQIPYVNNPKAIFLAPENGIHLKIIKINRC</sequence>
<keyword evidence="10 13" id="KW-0408">Iron</keyword>
<dbReference type="Proteomes" id="UP001497644">
    <property type="component" value="Chromosome 13"/>
</dbReference>
<evidence type="ECO:0000256" key="6">
    <source>
        <dbReference type="ARBA" id="ARBA00022723"/>
    </source>
</evidence>
<gene>
    <name evidence="15" type="ORF">LPLAT_LOCUS3675</name>
</gene>
<keyword evidence="11 14" id="KW-0503">Monooxygenase</keyword>
<comment type="similarity">
    <text evidence="4 14">Belongs to the cytochrome P450 family.</text>
</comment>
<keyword evidence="7" id="KW-0256">Endoplasmic reticulum</keyword>
<evidence type="ECO:0000256" key="3">
    <source>
        <dbReference type="ARBA" id="ARBA00004406"/>
    </source>
</evidence>
<evidence type="ECO:0008006" key="17">
    <source>
        <dbReference type="Google" id="ProtNLM"/>
    </source>
</evidence>
<evidence type="ECO:0000313" key="16">
    <source>
        <dbReference type="Proteomes" id="UP001497644"/>
    </source>
</evidence>
<organism evidence="15 16">
    <name type="scientific">Lasius platythorax</name>
    <dbReference type="NCBI Taxonomy" id="488582"/>
    <lineage>
        <taxon>Eukaryota</taxon>
        <taxon>Metazoa</taxon>
        <taxon>Ecdysozoa</taxon>
        <taxon>Arthropoda</taxon>
        <taxon>Hexapoda</taxon>
        <taxon>Insecta</taxon>
        <taxon>Pterygota</taxon>
        <taxon>Neoptera</taxon>
        <taxon>Endopterygota</taxon>
        <taxon>Hymenoptera</taxon>
        <taxon>Apocrita</taxon>
        <taxon>Aculeata</taxon>
        <taxon>Formicoidea</taxon>
        <taxon>Formicidae</taxon>
        <taxon>Formicinae</taxon>
        <taxon>Lasius</taxon>
        <taxon>Lasius</taxon>
    </lineage>
</organism>
<evidence type="ECO:0000256" key="2">
    <source>
        <dbReference type="ARBA" id="ARBA00004174"/>
    </source>
</evidence>
<dbReference type="GO" id="GO:0020037">
    <property type="term" value="F:heme binding"/>
    <property type="evidence" value="ECO:0007669"/>
    <property type="project" value="InterPro"/>
</dbReference>
<comment type="cofactor">
    <cofactor evidence="1 13">
        <name>heme</name>
        <dbReference type="ChEBI" id="CHEBI:30413"/>
    </cofactor>
</comment>
<keyword evidence="12" id="KW-0472">Membrane</keyword>
<evidence type="ECO:0000256" key="8">
    <source>
        <dbReference type="ARBA" id="ARBA00022848"/>
    </source>
</evidence>
<evidence type="ECO:0000313" key="15">
    <source>
        <dbReference type="EMBL" id="CAL1677693.1"/>
    </source>
</evidence>
<dbReference type="InterPro" id="IPR036396">
    <property type="entry name" value="Cyt_P450_sf"/>
</dbReference>
<dbReference type="InterPro" id="IPR050476">
    <property type="entry name" value="Insect_CytP450_Detox"/>
</dbReference>
<evidence type="ECO:0000256" key="9">
    <source>
        <dbReference type="ARBA" id="ARBA00023002"/>
    </source>
</evidence>
<feature type="binding site" description="axial binding residue" evidence="13">
    <location>
        <position position="238"/>
    </location>
    <ligand>
        <name>heme</name>
        <dbReference type="ChEBI" id="CHEBI:30413"/>
    </ligand>
    <ligandPart>
        <name>Fe</name>
        <dbReference type="ChEBI" id="CHEBI:18248"/>
    </ligandPart>
</feature>
<dbReference type="PANTHER" id="PTHR24292:SF54">
    <property type="entry name" value="CYP9F3-RELATED"/>
    <property type="match status" value="1"/>
</dbReference>
<keyword evidence="6 13" id="KW-0479">Metal-binding</keyword>
<proteinExistence type="inferred from homology"/>
<dbReference type="GO" id="GO:0016705">
    <property type="term" value="F:oxidoreductase activity, acting on paired donors, with incorporation or reduction of molecular oxygen"/>
    <property type="evidence" value="ECO:0007669"/>
    <property type="project" value="InterPro"/>
</dbReference>
<reference evidence="15" key="1">
    <citation type="submission" date="2024-04" db="EMBL/GenBank/DDBJ databases">
        <authorList>
            <consortium name="Molecular Ecology Group"/>
        </authorList>
    </citation>
    <scope>NUCLEOTIDE SEQUENCE</scope>
</reference>
<dbReference type="InterPro" id="IPR001128">
    <property type="entry name" value="Cyt_P450"/>
</dbReference>
<keyword evidence="9 14" id="KW-0560">Oxidoreductase</keyword>
<dbReference type="PRINTS" id="PR00463">
    <property type="entry name" value="EP450I"/>
</dbReference>
<dbReference type="EMBL" id="OZ034836">
    <property type="protein sequence ID" value="CAL1677693.1"/>
    <property type="molecule type" value="Genomic_DNA"/>
</dbReference>
<dbReference type="PANTHER" id="PTHR24292">
    <property type="entry name" value="CYTOCHROME P450"/>
    <property type="match status" value="1"/>
</dbReference>
<dbReference type="GO" id="GO:0005789">
    <property type="term" value="C:endoplasmic reticulum membrane"/>
    <property type="evidence" value="ECO:0007669"/>
    <property type="project" value="UniProtKB-SubCell"/>
</dbReference>
<keyword evidence="16" id="KW-1185">Reference proteome</keyword>